<dbReference type="HOGENOM" id="CLU_1240306_0_0_1"/>
<evidence type="ECO:0000313" key="2">
    <source>
        <dbReference type="Proteomes" id="UP000005220"/>
    </source>
</evidence>
<protein>
    <recommendedName>
        <fullName evidence="3">CRIB domain-containing protein</fullName>
    </recommendedName>
</protein>
<dbReference type="AlphaFoldDB" id="H2B1S4"/>
<gene>
    <name evidence="1" type="primary">KAFR0K02200</name>
    <name evidence="1" type="ORF">KAFR_0K02200</name>
</gene>
<dbReference type="OrthoDB" id="4070688at2759"/>
<name>H2B1S4_KAZAF</name>
<reference evidence="1 2" key="1">
    <citation type="journal article" date="2011" name="Proc. Natl. Acad. Sci. U.S.A.">
        <title>Evolutionary erosion of yeast sex chromosomes by mating-type switching accidents.</title>
        <authorList>
            <person name="Gordon J.L."/>
            <person name="Armisen D."/>
            <person name="Proux-Wera E."/>
            <person name="Oheigeartaigh S.S."/>
            <person name="Byrne K.P."/>
            <person name="Wolfe K.H."/>
        </authorList>
    </citation>
    <scope>NUCLEOTIDE SEQUENCE [LARGE SCALE GENOMIC DNA]</scope>
    <source>
        <strain evidence="2">ATCC 22294 / BCRC 22015 / CBS 2517 / CECT 1963 / NBRC 1671 / NRRL Y-8276</strain>
    </source>
</reference>
<dbReference type="Proteomes" id="UP000005220">
    <property type="component" value="Chromosome 11"/>
</dbReference>
<evidence type="ECO:0008006" key="3">
    <source>
        <dbReference type="Google" id="ProtNLM"/>
    </source>
</evidence>
<dbReference type="RefSeq" id="XP_003959709.1">
    <property type="nucleotide sequence ID" value="XM_003959660.1"/>
</dbReference>
<dbReference type="InParanoid" id="H2B1S4"/>
<evidence type="ECO:0000313" key="1">
    <source>
        <dbReference type="EMBL" id="CCF60574.1"/>
    </source>
</evidence>
<dbReference type="GeneID" id="13886763"/>
<dbReference type="EMBL" id="HE650831">
    <property type="protein sequence ID" value="CCF60574.1"/>
    <property type="molecule type" value="Genomic_DNA"/>
</dbReference>
<sequence>MSRIPNSESTRSLPKMKSIWIDEDEENEKLYGLQYALEHADGLQNNINNIHDEDDGLKLTLLNSCTPYLPETKKLKKIASSSKNSKVTAGTKREKKSIRGKLVNIITSMKSSPQRNSFEVSKPFGFQHISHGDFNESSHNKLNRMGEISNPVSPAKTLSRIFVTEKTTPNSNEGRVARSSNGTRISFEMEDSFQIRNSFVHSEDELQFDSFMDEELYEMFIKN</sequence>
<proteinExistence type="predicted"/>
<dbReference type="KEGG" id="kaf:KAFR_0K02200"/>
<keyword evidence="2" id="KW-1185">Reference proteome</keyword>
<organism evidence="1 2">
    <name type="scientific">Kazachstania africana (strain ATCC 22294 / BCRC 22015 / CBS 2517 / CECT 1963 / NBRC 1671 / NRRL Y-8276)</name>
    <name type="common">Yeast</name>
    <name type="synonym">Kluyveromyces africanus</name>
    <dbReference type="NCBI Taxonomy" id="1071382"/>
    <lineage>
        <taxon>Eukaryota</taxon>
        <taxon>Fungi</taxon>
        <taxon>Dikarya</taxon>
        <taxon>Ascomycota</taxon>
        <taxon>Saccharomycotina</taxon>
        <taxon>Saccharomycetes</taxon>
        <taxon>Saccharomycetales</taxon>
        <taxon>Saccharomycetaceae</taxon>
        <taxon>Kazachstania</taxon>
    </lineage>
</organism>
<dbReference type="STRING" id="1071382.H2B1S4"/>
<accession>H2B1S4</accession>